<dbReference type="EMBL" id="JANFZH010000042">
    <property type="protein sequence ID" value="MCQ4841245.1"/>
    <property type="molecule type" value="Genomic_DNA"/>
</dbReference>
<dbReference type="SMART" id="SM00530">
    <property type="entry name" value="HTH_XRE"/>
    <property type="match status" value="2"/>
</dbReference>
<reference evidence="3 4" key="1">
    <citation type="submission" date="2022-06" db="EMBL/GenBank/DDBJ databases">
        <title>Isolation of gut microbiota from human fecal samples.</title>
        <authorList>
            <person name="Pamer E.G."/>
            <person name="Barat B."/>
            <person name="Waligurski E."/>
            <person name="Medina S."/>
            <person name="Paddock L."/>
            <person name="Mostad J."/>
        </authorList>
    </citation>
    <scope>NUCLEOTIDE SEQUENCE [LARGE SCALE GENOMIC DNA]</scope>
    <source>
        <strain evidence="3 4">DFI.9.73</strain>
    </source>
</reference>
<evidence type="ECO:0000313" key="3">
    <source>
        <dbReference type="EMBL" id="MCQ4841245.1"/>
    </source>
</evidence>
<evidence type="ECO:0000259" key="2">
    <source>
        <dbReference type="PROSITE" id="PS50943"/>
    </source>
</evidence>
<dbReference type="RefSeq" id="WP_066859681.1">
    <property type="nucleotide sequence ID" value="NZ_CABKVV010000006.1"/>
</dbReference>
<name>A0ABT1S405_9FIRM</name>
<keyword evidence="1" id="KW-0238">DNA-binding</keyword>
<keyword evidence="4" id="KW-1185">Reference proteome</keyword>
<dbReference type="PANTHER" id="PTHR46558">
    <property type="entry name" value="TRACRIPTIONAL REGULATORY PROTEIN-RELATED-RELATED"/>
    <property type="match status" value="1"/>
</dbReference>
<accession>A0ABT1S405</accession>
<feature type="domain" description="HTH cro/C1-type" evidence="2">
    <location>
        <begin position="85"/>
        <end position="139"/>
    </location>
</feature>
<comment type="caution">
    <text evidence="3">The sequence shown here is derived from an EMBL/GenBank/DDBJ whole genome shotgun (WGS) entry which is preliminary data.</text>
</comment>
<dbReference type="SUPFAM" id="SSF47413">
    <property type="entry name" value="lambda repressor-like DNA-binding domains"/>
    <property type="match status" value="2"/>
</dbReference>
<dbReference type="Pfam" id="PF01381">
    <property type="entry name" value="HTH_3"/>
    <property type="match status" value="2"/>
</dbReference>
<dbReference type="PROSITE" id="PS50943">
    <property type="entry name" value="HTH_CROC1"/>
    <property type="match status" value="2"/>
</dbReference>
<dbReference type="Proteomes" id="UP001524473">
    <property type="component" value="Unassembled WGS sequence"/>
</dbReference>
<dbReference type="GeneID" id="90530907"/>
<proteinExistence type="predicted"/>
<feature type="domain" description="HTH cro/C1-type" evidence="2">
    <location>
        <begin position="7"/>
        <end position="61"/>
    </location>
</feature>
<evidence type="ECO:0000256" key="1">
    <source>
        <dbReference type="ARBA" id="ARBA00023125"/>
    </source>
</evidence>
<dbReference type="Gene3D" id="1.10.260.40">
    <property type="entry name" value="lambda repressor-like DNA-binding domains"/>
    <property type="match status" value="2"/>
</dbReference>
<dbReference type="CDD" id="cd00093">
    <property type="entry name" value="HTH_XRE"/>
    <property type="match status" value="2"/>
</dbReference>
<dbReference type="PANTHER" id="PTHR46558:SF11">
    <property type="entry name" value="HTH-TYPE TRANSCRIPTIONAL REGULATOR XRE"/>
    <property type="match status" value="1"/>
</dbReference>
<dbReference type="InterPro" id="IPR010982">
    <property type="entry name" value="Lambda_DNA-bd_dom_sf"/>
</dbReference>
<gene>
    <name evidence="3" type="ORF">NE695_15125</name>
</gene>
<evidence type="ECO:0000313" key="4">
    <source>
        <dbReference type="Proteomes" id="UP001524473"/>
    </source>
</evidence>
<organism evidence="3 4">
    <name type="scientific">Neglectibacter timonensis</name>
    <dbReference type="NCBI Taxonomy" id="1776382"/>
    <lineage>
        <taxon>Bacteria</taxon>
        <taxon>Bacillati</taxon>
        <taxon>Bacillota</taxon>
        <taxon>Clostridia</taxon>
        <taxon>Eubacteriales</taxon>
        <taxon>Oscillospiraceae</taxon>
        <taxon>Neglectibacter</taxon>
    </lineage>
</organism>
<protein>
    <submittedName>
        <fullName evidence="3">Helix-turn-helix domain-containing protein</fullName>
    </submittedName>
</protein>
<dbReference type="InterPro" id="IPR001387">
    <property type="entry name" value="Cro/C1-type_HTH"/>
</dbReference>
<sequence>MLLANNLKALRNACNLTQKQLAEFTGLTIRRIYTYEHGTVKPDIETLFALSEFFGIAINRLLNEDITQTPKAVVPINTDSIGSQIEKYRNLKKMTKAQFAKALGVTPAYISLIEHGKKLPKMETFIRMLNILDAPADDILRDVLNGAIPRQATFVQCAVSSLPLFKQRLALDLLLKTVEVLKSADVNLPDENETR</sequence>